<reference evidence="1" key="1">
    <citation type="submission" date="2022-12" db="EMBL/GenBank/DDBJ databases">
        <authorList>
            <person name="Wang J."/>
        </authorList>
    </citation>
    <scope>NUCLEOTIDE SEQUENCE</scope>
    <source>
        <strain evidence="1">HY-45-18</strain>
    </source>
</reference>
<protein>
    <submittedName>
        <fullName evidence="1">ATPase</fullName>
    </submittedName>
</protein>
<sequence length="175" mass="20456">MEVMKLLEYLQEIVETSHNVPIVGKTMINKKELIDIIEQIINYLPDEFKKAQWICEEKERVLNDAHKQAELIKKQSYQLLKKEIENHNITKEAQIKAEEIVTSAKREAKVIRVGAREYADEILCNLEKEINTEGQQMLLNLKNDMEKYLNDIGKNITSTTSTIRENVKELRETVK</sequence>
<dbReference type="EMBL" id="JAPQER010000002">
    <property type="protein sequence ID" value="MCY6483988.1"/>
    <property type="molecule type" value="Genomic_DNA"/>
</dbReference>
<keyword evidence="2" id="KW-1185">Reference proteome</keyword>
<proteinExistence type="predicted"/>
<gene>
    <name evidence="1" type="ORF">OW763_06445</name>
</gene>
<name>A0ABT4CYC0_9CLOT</name>
<dbReference type="RefSeq" id="WP_268040259.1">
    <property type="nucleotide sequence ID" value="NZ_JAPQER010000002.1"/>
</dbReference>
<evidence type="ECO:0000313" key="2">
    <source>
        <dbReference type="Proteomes" id="UP001078443"/>
    </source>
</evidence>
<accession>A0ABT4CYC0</accession>
<comment type="caution">
    <text evidence="1">The sequence shown here is derived from an EMBL/GenBank/DDBJ whole genome shotgun (WGS) entry which is preliminary data.</text>
</comment>
<organism evidence="1 2">
    <name type="scientific">Clostridium aestuarii</name>
    <dbReference type="NCBI Taxonomy" id="338193"/>
    <lineage>
        <taxon>Bacteria</taxon>
        <taxon>Bacillati</taxon>
        <taxon>Bacillota</taxon>
        <taxon>Clostridia</taxon>
        <taxon>Eubacteriales</taxon>
        <taxon>Clostridiaceae</taxon>
        <taxon>Clostridium</taxon>
    </lineage>
</organism>
<evidence type="ECO:0000313" key="1">
    <source>
        <dbReference type="EMBL" id="MCY6483988.1"/>
    </source>
</evidence>
<dbReference type="Proteomes" id="UP001078443">
    <property type="component" value="Unassembled WGS sequence"/>
</dbReference>
<dbReference type="Gene3D" id="1.20.5.2950">
    <property type="match status" value="1"/>
</dbReference>